<sequence length="399" mass="45695">MKIAFAHDHVFYVDENFKFYTSGDFSYRIWGRYLKVFREVVVISRFKNIDDTVNIKKLSLSSGKNVKFAPVTNINNLKGILKRQKVKKAIADTLRDCDALISRLPSEIGLLAIDVAKQLNIPYAIELVGEPFSALWYHGSFVGKVYAPILSYRVKRTIKDCNFVLYVTKEYLQRKYPTNGYTESCSNVEINAQLIDILHNRIKKIEQNKSGKVVLGLIGSLQAAYKGIDTAFHALKYIEEELPNIQLRILGPGNPNKWREMAKKIGVEDKVIFDGVLPAGEAVYQWLDQVDLYIQPSLTEGLPRALIEAMSRGCPAIGSTVGGIPELLPEDCMHNPKNYKELGKLILNSLNQDWMKEQAQRNFHVAKNYYKDVLDRKRTMFWEKFREFCENKQKGVITK</sequence>
<protein>
    <submittedName>
        <fullName evidence="1">Glycosyl transferase group 1</fullName>
    </submittedName>
</protein>
<accession>C5D951</accession>
<dbReference type="CAZy" id="GT4">
    <property type="family name" value="Glycosyltransferase Family 4"/>
</dbReference>
<dbReference type="STRING" id="471223.GWCH70_3261"/>
<dbReference type="GO" id="GO:0016757">
    <property type="term" value="F:glycosyltransferase activity"/>
    <property type="evidence" value="ECO:0007669"/>
    <property type="project" value="TreeGrafter"/>
</dbReference>
<dbReference type="Pfam" id="PF13692">
    <property type="entry name" value="Glyco_trans_1_4"/>
    <property type="match status" value="1"/>
</dbReference>
<dbReference type="KEGG" id="gwc:GWCH70_3261"/>
<reference evidence="1" key="1">
    <citation type="submission" date="2009-06" db="EMBL/GenBank/DDBJ databases">
        <title>Complete sequence of chromosome of Geopacillus sp. WCH70.</title>
        <authorList>
            <consortium name="US DOE Joint Genome Institute"/>
            <person name="Lucas S."/>
            <person name="Copeland A."/>
            <person name="Lapidus A."/>
            <person name="Glavina del Rio T."/>
            <person name="Dalin E."/>
            <person name="Tice H."/>
            <person name="Bruce D."/>
            <person name="Goodwin L."/>
            <person name="Pitluck S."/>
            <person name="Chertkov O."/>
            <person name="Brettin T."/>
            <person name="Detter J.C."/>
            <person name="Han C."/>
            <person name="Larimer F."/>
            <person name="Land M."/>
            <person name="Hauser L."/>
            <person name="Kyrpides N."/>
            <person name="Mikhailova N."/>
            <person name="Brumm P."/>
            <person name="Mead D.A."/>
            <person name="Richardson P."/>
        </authorList>
    </citation>
    <scope>NUCLEOTIDE SEQUENCE [LARGE SCALE GENOMIC DNA]</scope>
    <source>
        <strain evidence="1">WCH70</strain>
    </source>
</reference>
<gene>
    <name evidence="1" type="ordered locus">GWCH70_3261</name>
</gene>
<dbReference type="PANTHER" id="PTHR12526:SF638">
    <property type="entry name" value="SPORE COAT PROTEIN SA"/>
    <property type="match status" value="1"/>
</dbReference>
<dbReference type="SUPFAM" id="SSF53756">
    <property type="entry name" value="UDP-Glycosyltransferase/glycogen phosphorylase"/>
    <property type="match status" value="1"/>
</dbReference>
<dbReference type="AlphaFoldDB" id="C5D951"/>
<dbReference type="eggNOG" id="COG0438">
    <property type="taxonomic scope" value="Bacteria"/>
</dbReference>
<keyword evidence="1" id="KW-0808">Transferase</keyword>
<dbReference type="Gene3D" id="3.40.50.2000">
    <property type="entry name" value="Glycogen Phosphorylase B"/>
    <property type="match status" value="2"/>
</dbReference>
<dbReference type="HOGENOM" id="CLU_058587_0_0_9"/>
<dbReference type="PANTHER" id="PTHR12526">
    <property type="entry name" value="GLYCOSYLTRANSFERASE"/>
    <property type="match status" value="1"/>
</dbReference>
<name>C5D951_GEOSW</name>
<evidence type="ECO:0000313" key="1">
    <source>
        <dbReference type="EMBL" id="ACS25904.1"/>
    </source>
</evidence>
<organism evidence="1">
    <name type="scientific">Geobacillus sp. (strain WCH70)</name>
    <dbReference type="NCBI Taxonomy" id="471223"/>
    <lineage>
        <taxon>Bacteria</taxon>
        <taxon>Bacillati</taxon>
        <taxon>Bacillota</taxon>
        <taxon>Bacilli</taxon>
        <taxon>Bacillales</taxon>
        <taxon>Anoxybacillaceae</taxon>
        <taxon>Geobacillus</taxon>
    </lineage>
</organism>
<dbReference type="EMBL" id="CP001638">
    <property type="protein sequence ID" value="ACS25904.1"/>
    <property type="molecule type" value="Genomic_DNA"/>
</dbReference>
<proteinExistence type="predicted"/>
<dbReference type="CDD" id="cd03801">
    <property type="entry name" value="GT4_PimA-like"/>
    <property type="match status" value="1"/>
</dbReference>